<dbReference type="CDD" id="cd04793">
    <property type="entry name" value="LanC"/>
    <property type="match status" value="1"/>
</dbReference>
<feature type="binding site" evidence="1">
    <location>
        <position position="349"/>
    </location>
    <ligand>
        <name>Zn(2+)</name>
        <dbReference type="ChEBI" id="CHEBI:29105"/>
    </ligand>
</feature>
<feature type="binding site" evidence="1">
    <location>
        <position position="298"/>
    </location>
    <ligand>
        <name>Zn(2+)</name>
        <dbReference type="ChEBI" id="CHEBI:29105"/>
    </ligand>
</feature>
<evidence type="ECO:0000313" key="2">
    <source>
        <dbReference type="EMBL" id="EPH46637.1"/>
    </source>
</evidence>
<dbReference type="AlphaFoldDB" id="S4AZ79"/>
<accession>S4AZ79</accession>
<dbReference type="Proteomes" id="UP000014629">
    <property type="component" value="Unassembled WGS sequence"/>
</dbReference>
<dbReference type="GO" id="GO:0046872">
    <property type="term" value="F:metal ion binding"/>
    <property type="evidence" value="ECO:0007669"/>
    <property type="project" value="UniProtKB-KW"/>
</dbReference>
<dbReference type="PATRIC" id="fig|1286094.4.peg.295"/>
<name>S4AZ79_9ACTN</name>
<evidence type="ECO:0000256" key="1">
    <source>
        <dbReference type="PIRSR" id="PIRSR607822-1"/>
    </source>
</evidence>
<protein>
    <submittedName>
        <fullName evidence="2">Putative Subtilin biosynthesis protein SpaC</fullName>
    </submittedName>
</protein>
<dbReference type="PRINTS" id="PR01955">
    <property type="entry name" value="LANCFRANKIA"/>
</dbReference>
<proteinExistence type="predicted"/>
<sequence>MEAVVSRVAEALTDPQRVTRNAAGSDDCPGATRADSLEGHAGVALFFAELARRDRSWLRAAHAHVSAAAQALANGTASVGLHMGPAAVLAAVQACAPLGGHYPRLRSRLVAYVADEQRGRVAAERAAAAREGGVRWASYDAIAGLCGTGRLLLTALVEGGAEERAASGPALRDTLDYFTELSRPVTAYGRTVPGWWVPRHLLVMDADREQYPRGEFNVGLAHGISGPLTLLALCAQHGVTVPGQDGALHRIGGWVAERALSDDAGPYWPTRIAFDDEASRPPHLAGAALQPVPRPSWCYGAPGVASALHQAGQATDTADWQRLARAALSALPLRDRAPGPDPLPEPIVCHGQAGLLQTVWRLGRTTGDTALLDQAATAGTRLLQLADTDAPFCFPPAKQPVAGILQGAAGIGASLLSLTASDGPDTHLAHWDRVLLLS</sequence>
<dbReference type="SMART" id="SM01260">
    <property type="entry name" value="LANC_like"/>
    <property type="match status" value="1"/>
</dbReference>
<keyword evidence="3" id="KW-1185">Reference proteome</keyword>
<gene>
    <name evidence="2" type="ORF">STRAU_0301</name>
</gene>
<reference evidence="2 3" key="1">
    <citation type="submission" date="2013-02" db="EMBL/GenBank/DDBJ databases">
        <title>Draft Genome Sequence of Streptomyces aurantiacus, Which Produces Setomimycin.</title>
        <authorList>
            <person name="Gruening B.A."/>
            <person name="Praeg A."/>
            <person name="Erxleben A."/>
            <person name="Guenther S."/>
            <person name="Mueller M."/>
        </authorList>
    </citation>
    <scope>NUCLEOTIDE SEQUENCE [LARGE SCALE GENOMIC DNA]</scope>
    <source>
        <strain evidence="2 3">JA 4570</strain>
    </source>
</reference>
<dbReference type="Pfam" id="PF05147">
    <property type="entry name" value="LANC_like"/>
    <property type="match status" value="1"/>
</dbReference>
<dbReference type="InterPro" id="IPR007822">
    <property type="entry name" value="LANC-like"/>
</dbReference>
<dbReference type="EMBL" id="AOPZ01000010">
    <property type="protein sequence ID" value="EPH46637.1"/>
    <property type="molecule type" value="Genomic_DNA"/>
</dbReference>
<dbReference type="PRINTS" id="PR01950">
    <property type="entry name" value="LANCSUPER"/>
</dbReference>
<dbReference type="InterPro" id="IPR033889">
    <property type="entry name" value="LanC"/>
</dbReference>
<dbReference type="GO" id="GO:0031179">
    <property type="term" value="P:peptide modification"/>
    <property type="evidence" value="ECO:0007669"/>
    <property type="project" value="InterPro"/>
</dbReference>
<comment type="caution">
    <text evidence="2">The sequence shown here is derived from an EMBL/GenBank/DDBJ whole genome shotgun (WGS) entry which is preliminary data.</text>
</comment>
<dbReference type="Gene3D" id="1.50.10.20">
    <property type="match status" value="1"/>
</dbReference>
<organism evidence="2 3">
    <name type="scientific">Streptomyces aurantiacus JA 4570</name>
    <dbReference type="NCBI Taxonomy" id="1286094"/>
    <lineage>
        <taxon>Bacteria</taxon>
        <taxon>Bacillati</taxon>
        <taxon>Actinomycetota</taxon>
        <taxon>Actinomycetes</taxon>
        <taxon>Kitasatosporales</taxon>
        <taxon>Streptomycetaceae</taxon>
        <taxon>Streptomyces</taxon>
        <taxon>Streptomyces aurantiacus group</taxon>
    </lineage>
</organism>
<dbReference type="SUPFAM" id="SSF158745">
    <property type="entry name" value="LanC-like"/>
    <property type="match status" value="1"/>
</dbReference>
<feature type="binding site" evidence="1">
    <location>
        <position position="350"/>
    </location>
    <ligand>
        <name>Zn(2+)</name>
        <dbReference type="ChEBI" id="CHEBI:29105"/>
    </ligand>
</feature>
<keyword evidence="1" id="KW-0862">Zinc</keyword>
<keyword evidence="1" id="KW-0479">Metal-binding</keyword>
<evidence type="ECO:0000313" key="3">
    <source>
        <dbReference type="Proteomes" id="UP000014629"/>
    </source>
</evidence>